<keyword evidence="3" id="KW-0067">ATP-binding</keyword>
<feature type="binding site" evidence="3">
    <location>
        <begin position="32"/>
        <end position="40"/>
    </location>
    <ligand>
        <name>ATP</name>
        <dbReference type="ChEBI" id="CHEBI:30616"/>
    </ligand>
</feature>
<dbReference type="EMBL" id="NCKU01000691">
    <property type="protein sequence ID" value="RWS14560.1"/>
    <property type="molecule type" value="Genomic_DNA"/>
</dbReference>
<feature type="active site" description="Proton acceptor" evidence="2">
    <location>
        <position position="115"/>
    </location>
</feature>
<sequence length="238" mass="28344">TNVDGKCHFTCKTAISSLRPTVISYAQISIEGNIGSGKTTFLEYFQRECGSKVQTFREPVHKWLNLSGHNLLDLMYKEPKRWSFAFQQYVQLTMFQMHKEASEFSDDKCCVKMIERSLLSARYCFVENLYENELLHDVEYKIIDEWFKELMKDKCTKLDYIIYLRTSPEVCYQRVKQRFRREEETLTMEYLKNLHQLHEKWLLSDEMNIPVITINGDHSIAEMQESYDKCSQIMFKAN</sequence>
<gene>
    <name evidence="5" type="ORF">B4U79_15446</name>
</gene>
<proteinExistence type="inferred from homology"/>
<organism evidence="5 6">
    <name type="scientific">Dinothrombium tinctorium</name>
    <dbReference type="NCBI Taxonomy" id="1965070"/>
    <lineage>
        <taxon>Eukaryota</taxon>
        <taxon>Metazoa</taxon>
        <taxon>Ecdysozoa</taxon>
        <taxon>Arthropoda</taxon>
        <taxon>Chelicerata</taxon>
        <taxon>Arachnida</taxon>
        <taxon>Acari</taxon>
        <taxon>Acariformes</taxon>
        <taxon>Trombidiformes</taxon>
        <taxon>Prostigmata</taxon>
        <taxon>Anystina</taxon>
        <taxon>Parasitengona</taxon>
        <taxon>Trombidioidea</taxon>
        <taxon>Trombidiidae</taxon>
        <taxon>Dinothrombium</taxon>
    </lineage>
</organism>
<feature type="binding site" evidence="3">
    <location>
        <begin position="174"/>
        <end position="178"/>
    </location>
    <ligand>
        <name>ATP</name>
        <dbReference type="ChEBI" id="CHEBI:30616"/>
    </ligand>
</feature>
<dbReference type="PANTHER" id="PTHR10513:SF24">
    <property type="entry name" value="THYMIDINE KINASE 2, MITOCHONDRIAL"/>
    <property type="match status" value="1"/>
</dbReference>
<name>A0A443RH06_9ACAR</name>
<evidence type="ECO:0000259" key="4">
    <source>
        <dbReference type="Pfam" id="PF01712"/>
    </source>
</evidence>
<dbReference type="GO" id="GO:0005739">
    <property type="term" value="C:mitochondrion"/>
    <property type="evidence" value="ECO:0007669"/>
    <property type="project" value="TreeGrafter"/>
</dbReference>
<dbReference type="Pfam" id="PF01712">
    <property type="entry name" value="dNK"/>
    <property type="match status" value="1"/>
</dbReference>
<dbReference type="AlphaFoldDB" id="A0A443RH06"/>
<feature type="non-terminal residue" evidence="5">
    <location>
        <position position="1"/>
    </location>
</feature>
<protein>
    <recommendedName>
        <fullName evidence="4">Deoxynucleoside kinase domain-containing protein</fullName>
    </recommendedName>
</protein>
<reference evidence="5 6" key="1">
    <citation type="journal article" date="2018" name="Gigascience">
        <title>Genomes of trombidid mites reveal novel predicted allergens and laterally-transferred genes associated with secondary metabolism.</title>
        <authorList>
            <person name="Dong X."/>
            <person name="Chaisiri K."/>
            <person name="Xia D."/>
            <person name="Armstrong S.D."/>
            <person name="Fang Y."/>
            <person name="Donnelly M.J."/>
            <person name="Kadowaki T."/>
            <person name="McGarry J.W."/>
            <person name="Darby A.C."/>
            <person name="Makepeace B.L."/>
        </authorList>
    </citation>
    <scope>NUCLEOTIDE SEQUENCE [LARGE SCALE GENOMIC DNA]</scope>
    <source>
        <strain evidence="5">UoL-WK</strain>
    </source>
</reference>
<dbReference type="Gene3D" id="3.40.50.300">
    <property type="entry name" value="P-loop containing nucleotide triphosphate hydrolases"/>
    <property type="match status" value="1"/>
</dbReference>
<keyword evidence="3" id="KW-0547">Nucleotide-binding</keyword>
<dbReference type="InterPro" id="IPR027417">
    <property type="entry name" value="P-loop_NTPase"/>
</dbReference>
<dbReference type="InterPro" id="IPR031314">
    <property type="entry name" value="DNK_dom"/>
</dbReference>
<dbReference type="GO" id="GO:0019136">
    <property type="term" value="F:deoxynucleoside kinase activity"/>
    <property type="evidence" value="ECO:0007669"/>
    <property type="project" value="InterPro"/>
</dbReference>
<evidence type="ECO:0000313" key="5">
    <source>
        <dbReference type="EMBL" id="RWS14560.1"/>
    </source>
</evidence>
<dbReference type="SUPFAM" id="SSF52540">
    <property type="entry name" value="P-loop containing nucleoside triphosphate hydrolases"/>
    <property type="match status" value="1"/>
</dbReference>
<dbReference type="CDD" id="cd01673">
    <property type="entry name" value="dNK"/>
    <property type="match status" value="1"/>
</dbReference>
<accession>A0A443RH06</accession>
<dbReference type="Proteomes" id="UP000285301">
    <property type="component" value="Unassembled WGS sequence"/>
</dbReference>
<evidence type="ECO:0000256" key="1">
    <source>
        <dbReference type="ARBA" id="ARBA00007420"/>
    </source>
</evidence>
<dbReference type="InterPro" id="IPR050566">
    <property type="entry name" value="Deoxyribonucleoside_kinase"/>
</dbReference>
<dbReference type="GO" id="GO:0005524">
    <property type="term" value="F:ATP binding"/>
    <property type="evidence" value="ECO:0007669"/>
    <property type="project" value="UniProtKB-KW"/>
</dbReference>
<keyword evidence="6" id="KW-1185">Reference proteome</keyword>
<evidence type="ECO:0000256" key="3">
    <source>
        <dbReference type="PIRSR" id="PIRSR000705-3"/>
    </source>
</evidence>
<dbReference type="STRING" id="1965070.A0A443RH06"/>
<comment type="caution">
    <text evidence="5">The sequence shown here is derived from an EMBL/GenBank/DDBJ whole genome shotgun (WGS) entry which is preliminary data.</text>
</comment>
<evidence type="ECO:0000256" key="2">
    <source>
        <dbReference type="PIRSR" id="PIRSR000705-1"/>
    </source>
</evidence>
<comment type="similarity">
    <text evidence="1">Belongs to the DCK/DGK family.</text>
</comment>
<feature type="domain" description="Deoxynucleoside kinase" evidence="4">
    <location>
        <begin position="28"/>
        <end position="229"/>
    </location>
</feature>
<dbReference type="InterPro" id="IPR002624">
    <property type="entry name" value="DCK/DGK"/>
</dbReference>
<dbReference type="PIRSF" id="PIRSF000705">
    <property type="entry name" value="DNK"/>
    <property type="match status" value="1"/>
</dbReference>
<dbReference type="PANTHER" id="PTHR10513">
    <property type="entry name" value="DEOXYNUCLEOSIDE KINASE"/>
    <property type="match status" value="1"/>
</dbReference>
<evidence type="ECO:0000313" key="6">
    <source>
        <dbReference type="Proteomes" id="UP000285301"/>
    </source>
</evidence>
<dbReference type="OrthoDB" id="567086at2759"/>